<dbReference type="EMBL" id="JAEPRE010000088">
    <property type="protein sequence ID" value="KAG2233142.1"/>
    <property type="molecule type" value="Genomic_DNA"/>
</dbReference>
<feature type="domain" description="DUF7905" evidence="2">
    <location>
        <begin position="448"/>
        <end position="734"/>
    </location>
</feature>
<organism evidence="3 4">
    <name type="scientific">Thamnidium elegans</name>
    <dbReference type="NCBI Taxonomy" id="101142"/>
    <lineage>
        <taxon>Eukaryota</taxon>
        <taxon>Fungi</taxon>
        <taxon>Fungi incertae sedis</taxon>
        <taxon>Mucoromycota</taxon>
        <taxon>Mucoromycotina</taxon>
        <taxon>Mucoromycetes</taxon>
        <taxon>Mucorales</taxon>
        <taxon>Mucorineae</taxon>
        <taxon>Mucoraceae</taxon>
        <taxon>Thamnidium</taxon>
    </lineage>
</organism>
<proteinExistence type="predicted"/>
<name>A0A8H7SRT0_9FUNG</name>
<evidence type="ECO:0000313" key="4">
    <source>
        <dbReference type="Proteomes" id="UP000613177"/>
    </source>
</evidence>
<evidence type="ECO:0000313" key="3">
    <source>
        <dbReference type="EMBL" id="KAG2233142.1"/>
    </source>
</evidence>
<evidence type="ECO:0000256" key="1">
    <source>
        <dbReference type="SAM" id="MobiDB-lite"/>
    </source>
</evidence>
<sequence>IYPVPYLSESVYSQFEQHLNDLGRKSKTEIRFDMYEQYFDIKGRSQQACDDTSKKIMTLLLPQLNKYVDDNKFEGTFEDLESMSKSASVSPSSSASTGNSSPSRVMVGRPLNLEEVDKKHSQSRESTISSPSTTASPNSPTTAATQEREAYYRYETESDEPDESNEEYVDTFTFAKNIANPKDVLTGPPSNNSKPPDYLRIIGNDTDTECSLQGRSIKIVGTCEESIKEAAERFRNLQTIFKRRKRPTNIVPCVHYPTESPRFGLYFCPLERYAYQDYVFTTPGSQPLYVMLPVFKDKNGQDQKPKDLLTAAPQNQAPRWMSQKKPEQDLSLEERMRLATLEHKKKGFGNVNAGLAPDQTPLWGENKNYVVRPSASAVVKPVTPTSKPAPVAQKRPEEDFPSLGSSSAPPPRPTIKQPTKNTRRVLRVVPQKAPKVSSSSPAPPAMSNLEIVREYNLGNIKTALTDGLNSVRGLKGTIKLSAKLGKVLWTNLTPEIQKKIWDLYDVKDILMEGHKVVPLFNNVTTQSDEVIANMSDFLPDPYSRSAYFEMYADARNQPAVEYEPVVMYMSQGVVELKKVVTKTTKVTEIDWVSLDRKFDFQFLLKTEQTTRTDVKPYTTFIKKVAVCPNTRQITFENVPDFLQMKSILLKQTTKYRIHFPFVVEITRVEKIPLSKQKISNYGIAKIQGDTGKGQVWYDLEVHYSTHDEIFKSNHDLPVGKLASWTVEDIIGSDTDASVALVEYIRCLLLFVEKCEAAV</sequence>
<comment type="caution">
    <text evidence="3">The sequence shown here is derived from an EMBL/GenBank/DDBJ whole genome shotgun (WGS) entry which is preliminary data.</text>
</comment>
<feature type="compositionally biased region" description="Low complexity" evidence="1">
    <location>
        <begin position="126"/>
        <end position="145"/>
    </location>
</feature>
<feature type="non-terminal residue" evidence="3">
    <location>
        <position position="1"/>
    </location>
</feature>
<dbReference type="Proteomes" id="UP000613177">
    <property type="component" value="Unassembled WGS sequence"/>
</dbReference>
<feature type="compositionally biased region" description="Low complexity" evidence="1">
    <location>
        <begin position="84"/>
        <end position="103"/>
    </location>
</feature>
<gene>
    <name evidence="3" type="ORF">INT48_001635</name>
</gene>
<feature type="region of interest" description="Disordered" evidence="1">
    <location>
        <begin position="380"/>
        <end position="424"/>
    </location>
</feature>
<feature type="region of interest" description="Disordered" evidence="1">
    <location>
        <begin position="311"/>
        <end position="330"/>
    </location>
</feature>
<keyword evidence="4" id="KW-1185">Reference proteome</keyword>
<protein>
    <recommendedName>
        <fullName evidence="2">DUF7905 domain-containing protein</fullName>
    </recommendedName>
</protein>
<dbReference type="AlphaFoldDB" id="A0A8H7SRT0"/>
<evidence type="ECO:0000259" key="2">
    <source>
        <dbReference type="Pfam" id="PF25482"/>
    </source>
</evidence>
<reference evidence="3" key="1">
    <citation type="submission" date="2021-01" db="EMBL/GenBank/DDBJ databases">
        <title>Metabolic potential, ecology and presence of endohyphal bacteria is reflected in genomic diversity of Mucoromycotina.</title>
        <authorList>
            <person name="Muszewska A."/>
            <person name="Okrasinska A."/>
            <person name="Steczkiewicz K."/>
            <person name="Drgas O."/>
            <person name="Orlowska M."/>
            <person name="Perlinska-Lenart U."/>
            <person name="Aleksandrzak-Piekarczyk T."/>
            <person name="Szatraj K."/>
            <person name="Zielenkiewicz U."/>
            <person name="Pilsyk S."/>
            <person name="Malc E."/>
            <person name="Mieczkowski P."/>
            <person name="Kruszewska J.S."/>
            <person name="Biernat P."/>
            <person name="Pawlowska J."/>
        </authorList>
    </citation>
    <scope>NUCLEOTIDE SEQUENCE</scope>
    <source>
        <strain evidence="3">WA0000018081</strain>
    </source>
</reference>
<accession>A0A8H7SRT0</accession>
<feature type="region of interest" description="Disordered" evidence="1">
    <location>
        <begin position="84"/>
        <end position="148"/>
    </location>
</feature>
<dbReference type="Pfam" id="PF25482">
    <property type="entry name" value="DUF7905"/>
    <property type="match status" value="1"/>
</dbReference>
<dbReference type="InterPro" id="IPR057227">
    <property type="entry name" value="DUF7905"/>
</dbReference>